<dbReference type="EC" id="7.3.2.7" evidence="3"/>
<dbReference type="RefSeq" id="WP_207969738.1">
    <property type="nucleotide sequence ID" value="NZ_JAGBKN010000014.1"/>
</dbReference>
<sequence>MALRPLHKLIDQLADQPIIFVGGKGGVGKTTTAAALASGYARQQKKTLIISTDPAHSLGDVLNVRLSHEKTAVTPYLDAIELNPDIIVDAHFAQVQRTISAYANPDMMPKIREHLRLSKSAPGAQEAAMLESMCQHLVSAADANSDKKYEHIIFDTAPTGHTLRLLVLPEMMGAWTDGLLAQQRRQAKLRSVANHLDSPHQTRGSGGRSGQKNSDHDVPNPFAAKKSDRWEQAVSVLEKRKALFRQAGLLLHDRGQTAIVLVMTADVLPLAETKRAVSQLEDSKLPPTAIVVNQLITPTQADAFWQHRAERQQQLLQDIESSFPHYPLYPIHLQKTDVRGTDALSTLLEASC</sequence>
<evidence type="ECO:0000313" key="7">
    <source>
        <dbReference type="Proteomes" id="UP000664161"/>
    </source>
</evidence>
<dbReference type="InterPro" id="IPR016300">
    <property type="entry name" value="ATPase_ArsA/GET3"/>
</dbReference>
<dbReference type="Pfam" id="PF02374">
    <property type="entry name" value="ArsA_ATPase"/>
    <property type="match status" value="2"/>
</dbReference>
<dbReference type="Proteomes" id="UP000664161">
    <property type="component" value="Unassembled WGS sequence"/>
</dbReference>
<dbReference type="PANTHER" id="PTHR10803:SF3">
    <property type="entry name" value="ATPASE GET3"/>
    <property type="match status" value="1"/>
</dbReference>
<dbReference type="GO" id="GO:0015446">
    <property type="term" value="F:ATPase-coupled arsenite transmembrane transporter activity"/>
    <property type="evidence" value="ECO:0007669"/>
    <property type="project" value="UniProtKB-EC"/>
</dbReference>
<dbReference type="GO" id="GO:0005524">
    <property type="term" value="F:ATP binding"/>
    <property type="evidence" value="ECO:0007669"/>
    <property type="project" value="InterPro"/>
</dbReference>
<dbReference type="InterPro" id="IPR025723">
    <property type="entry name" value="ArsA/GET3_ATPase-like"/>
</dbReference>
<reference evidence="6 7" key="1">
    <citation type="submission" date="2021-03" db="EMBL/GenBank/DDBJ databases">
        <authorList>
            <person name="Shang D.-D."/>
            <person name="Du Z.-J."/>
            <person name="Chen G.-J."/>
        </authorList>
    </citation>
    <scope>NUCLEOTIDE SEQUENCE [LARGE SCALE GENOMIC DNA]</scope>
    <source>
        <strain evidence="6 7">F2608</strain>
    </source>
</reference>
<feature type="domain" description="ArsA/GET3 Anion-transporting ATPase-like" evidence="5">
    <location>
        <begin position="227"/>
        <end position="347"/>
    </location>
</feature>
<evidence type="ECO:0000313" key="6">
    <source>
        <dbReference type="EMBL" id="MBO1517226.1"/>
    </source>
</evidence>
<accession>A0AAW4IR39</accession>
<proteinExistence type="inferred from homology"/>
<comment type="similarity">
    <text evidence="1">Belongs to the arsA ATPase family.</text>
</comment>
<protein>
    <recommendedName>
        <fullName evidence="3">arsenite-transporting ATPase</fullName>
        <ecNumber evidence="3">7.3.2.7</ecNumber>
    </recommendedName>
</protein>
<dbReference type="Gene3D" id="3.40.50.300">
    <property type="entry name" value="P-loop containing nucleotide triphosphate hydrolases"/>
    <property type="match status" value="1"/>
</dbReference>
<evidence type="ECO:0000259" key="5">
    <source>
        <dbReference type="Pfam" id="PF02374"/>
    </source>
</evidence>
<name>A0AAW4IR39_9GAMM</name>
<comment type="catalytic activity">
    <reaction evidence="2">
        <text>arsenite(in) + ATP + H2O = arsenite(out) + ADP + phosphate + H(+)</text>
        <dbReference type="Rhea" id="RHEA:11348"/>
        <dbReference type="ChEBI" id="CHEBI:15377"/>
        <dbReference type="ChEBI" id="CHEBI:15378"/>
        <dbReference type="ChEBI" id="CHEBI:29242"/>
        <dbReference type="ChEBI" id="CHEBI:30616"/>
        <dbReference type="ChEBI" id="CHEBI:43474"/>
        <dbReference type="ChEBI" id="CHEBI:456216"/>
        <dbReference type="EC" id="7.3.2.7"/>
    </reaction>
</comment>
<dbReference type="NCBIfam" id="TIGR00345">
    <property type="entry name" value="GET3_arsA_TRC40"/>
    <property type="match status" value="1"/>
</dbReference>
<dbReference type="CDD" id="cd02035">
    <property type="entry name" value="ArsA"/>
    <property type="match status" value="1"/>
</dbReference>
<evidence type="ECO:0000256" key="4">
    <source>
        <dbReference type="SAM" id="MobiDB-lite"/>
    </source>
</evidence>
<dbReference type="AlphaFoldDB" id="A0AAW4IR39"/>
<comment type="caution">
    <text evidence="6">The sequence shown here is derived from an EMBL/GenBank/DDBJ whole genome shotgun (WGS) entry which is preliminary data.</text>
</comment>
<feature type="domain" description="ArsA/GET3 Anion-transporting ATPase-like" evidence="5">
    <location>
        <begin position="18"/>
        <end position="194"/>
    </location>
</feature>
<dbReference type="InterPro" id="IPR027417">
    <property type="entry name" value="P-loop_NTPase"/>
</dbReference>
<evidence type="ECO:0000256" key="3">
    <source>
        <dbReference type="ARBA" id="ARBA00066752"/>
    </source>
</evidence>
<evidence type="ECO:0000256" key="1">
    <source>
        <dbReference type="ARBA" id="ARBA00011040"/>
    </source>
</evidence>
<dbReference type="SUPFAM" id="SSF52540">
    <property type="entry name" value="P-loop containing nucleoside triphosphate hydrolases"/>
    <property type="match status" value="1"/>
</dbReference>
<organism evidence="6 7">
    <name type="scientific">Psychrobacter halodurans</name>
    <dbReference type="NCBI Taxonomy" id="2818439"/>
    <lineage>
        <taxon>Bacteria</taxon>
        <taxon>Pseudomonadati</taxon>
        <taxon>Pseudomonadota</taxon>
        <taxon>Gammaproteobacteria</taxon>
        <taxon>Moraxellales</taxon>
        <taxon>Moraxellaceae</taxon>
        <taxon>Psychrobacter</taxon>
    </lineage>
</organism>
<dbReference type="EMBL" id="JAGBKN010000014">
    <property type="protein sequence ID" value="MBO1517226.1"/>
    <property type="molecule type" value="Genomic_DNA"/>
</dbReference>
<evidence type="ECO:0000256" key="2">
    <source>
        <dbReference type="ARBA" id="ARBA00052296"/>
    </source>
</evidence>
<gene>
    <name evidence="6" type="ORF">J3491_07765</name>
</gene>
<dbReference type="PANTHER" id="PTHR10803">
    <property type="entry name" value="ARSENICAL PUMP-DRIVING ATPASE ARSENITE-TRANSLOCATING ATPASE"/>
    <property type="match status" value="1"/>
</dbReference>
<feature type="region of interest" description="Disordered" evidence="4">
    <location>
        <begin position="194"/>
        <end position="226"/>
    </location>
</feature>
<keyword evidence="7" id="KW-1185">Reference proteome</keyword>
<dbReference type="GO" id="GO:0016887">
    <property type="term" value="F:ATP hydrolysis activity"/>
    <property type="evidence" value="ECO:0007669"/>
    <property type="project" value="InterPro"/>
</dbReference>